<evidence type="ECO:0000313" key="2">
    <source>
        <dbReference type="Proteomes" id="UP000060787"/>
    </source>
</evidence>
<dbReference type="RefSeq" id="WP_057916348.1">
    <property type="nucleotide sequence ID" value="NZ_CP011129.1"/>
</dbReference>
<reference evidence="1 2" key="1">
    <citation type="journal article" date="2015" name="BMC Genomics">
        <title>Comparative genomics and metabolic profiling of the genus Lysobacter.</title>
        <authorList>
            <person name="de Bruijn I."/>
            <person name="Cheng X."/>
            <person name="de Jager V."/>
            <person name="Exposito R.G."/>
            <person name="Watrous J."/>
            <person name="Patel N."/>
            <person name="Postma J."/>
            <person name="Dorrestein P.C."/>
            <person name="Kobayashi D."/>
            <person name="Raaijmakers J.M."/>
        </authorList>
    </citation>
    <scope>NUCLEOTIDE SEQUENCE [LARGE SCALE GENOMIC DNA]</scope>
    <source>
        <strain evidence="1 2">76</strain>
    </source>
</reference>
<dbReference type="PATRIC" id="fig|84531.8.peg.415"/>
<accession>A0A0S2F4S6</accession>
<proteinExistence type="predicted"/>
<organism evidence="1 2">
    <name type="scientific">Lysobacter antibioticus</name>
    <dbReference type="NCBI Taxonomy" id="84531"/>
    <lineage>
        <taxon>Bacteria</taxon>
        <taxon>Pseudomonadati</taxon>
        <taxon>Pseudomonadota</taxon>
        <taxon>Gammaproteobacteria</taxon>
        <taxon>Lysobacterales</taxon>
        <taxon>Lysobacteraceae</taxon>
        <taxon>Lysobacter</taxon>
    </lineage>
</organism>
<dbReference type="KEGG" id="lab:LA76x_0403"/>
<gene>
    <name evidence="1" type="ORF">LA76x_0403</name>
</gene>
<dbReference type="EMBL" id="CP011129">
    <property type="protein sequence ID" value="ALN78564.1"/>
    <property type="molecule type" value="Genomic_DNA"/>
</dbReference>
<dbReference type="AlphaFoldDB" id="A0A0S2F4S6"/>
<sequence length="87" mass="9689">MDFTTLLEQLVTDFEAEIGVLPRITPMDELYAHYRRWSDEPGYRIADLAAFAHRLARDGFMPCRMADGSLAFLGLSPKGPMAIGGRA</sequence>
<keyword evidence="2" id="KW-1185">Reference proteome</keyword>
<protein>
    <submittedName>
        <fullName evidence="1">Uncharacterized protein</fullName>
    </submittedName>
</protein>
<name>A0A0S2F4S6_LYSAN</name>
<evidence type="ECO:0000313" key="1">
    <source>
        <dbReference type="EMBL" id="ALN78564.1"/>
    </source>
</evidence>
<dbReference type="Proteomes" id="UP000060787">
    <property type="component" value="Chromosome"/>
</dbReference>
<dbReference type="STRING" id="84531.LA76x_0403"/>